<organism evidence="1 2">
    <name type="scientific">Sander lucioperca</name>
    <name type="common">Pike-perch</name>
    <name type="synonym">Perca lucioperca</name>
    <dbReference type="NCBI Taxonomy" id="283035"/>
    <lineage>
        <taxon>Eukaryota</taxon>
        <taxon>Metazoa</taxon>
        <taxon>Chordata</taxon>
        <taxon>Craniata</taxon>
        <taxon>Vertebrata</taxon>
        <taxon>Euteleostomi</taxon>
        <taxon>Actinopterygii</taxon>
        <taxon>Neopterygii</taxon>
        <taxon>Teleostei</taxon>
        <taxon>Neoteleostei</taxon>
        <taxon>Acanthomorphata</taxon>
        <taxon>Eupercaria</taxon>
        <taxon>Perciformes</taxon>
        <taxon>Percoidei</taxon>
        <taxon>Percidae</taxon>
        <taxon>Luciopercinae</taxon>
        <taxon>Sander</taxon>
    </lineage>
</organism>
<dbReference type="Proteomes" id="UP000694568">
    <property type="component" value="Unplaced"/>
</dbReference>
<sequence length="98" mass="11516">MEQRTCLLFSESLSCTLMIFYSHFKRTPFFKVNHSIYSNISMIRHISIHSFICVSSTNINHFGIWRRVFRQTGFINGLAKHWGVIISIQYSDVYDCST</sequence>
<reference evidence="1" key="1">
    <citation type="submission" date="2025-08" db="UniProtKB">
        <authorList>
            <consortium name="Ensembl"/>
        </authorList>
    </citation>
    <scope>IDENTIFICATION</scope>
</reference>
<keyword evidence="2" id="KW-1185">Reference proteome</keyword>
<name>A0A8C9XJ97_SANLU</name>
<dbReference type="AlphaFoldDB" id="A0A8C9XJ97"/>
<dbReference type="Ensembl" id="ENSSLUT00000010263.1">
    <property type="protein sequence ID" value="ENSSLUP00000009950.1"/>
    <property type="gene ID" value="ENSSLUG00000004697.1"/>
</dbReference>
<proteinExistence type="predicted"/>
<reference evidence="1" key="2">
    <citation type="submission" date="2025-09" db="UniProtKB">
        <authorList>
            <consortium name="Ensembl"/>
        </authorList>
    </citation>
    <scope>IDENTIFICATION</scope>
</reference>
<evidence type="ECO:0000313" key="1">
    <source>
        <dbReference type="Ensembl" id="ENSSLUP00000009950.1"/>
    </source>
</evidence>
<protein>
    <submittedName>
        <fullName evidence="1">Uncharacterized protein</fullName>
    </submittedName>
</protein>
<dbReference type="GeneTree" id="ENSGT00990000211268"/>
<evidence type="ECO:0000313" key="2">
    <source>
        <dbReference type="Proteomes" id="UP000694568"/>
    </source>
</evidence>
<accession>A0A8C9XJ97</accession>